<gene>
    <name evidence="3" type="ORF">E0H50_08340</name>
</gene>
<evidence type="ECO:0000313" key="4">
    <source>
        <dbReference type="Proteomes" id="UP000292695"/>
    </source>
</evidence>
<feature type="domain" description="Serine aminopeptidase S33" evidence="1">
    <location>
        <begin position="121"/>
        <end position="234"/>
    </location>
</feature>
<keyword evidence="4" id="KW-1185">Reference proteome</keyword>
<evidence type="ECO:0000259" key="1">
    <source>
        <dbReference type="Pfam" id="PF12146"/>
    </source>
</evidence>
<dbReference type="Proteomes" id="UP000292695">
    <property type="component" value="Unassembled WGS sequence"/>
</dbReference>
<feature type="domain" description="BCE-2095-like N-terminal" evidence="2">
    <location>
        <begin position="8"/>
        <end position="106"/>
    </location>
</feature>
<dbReference type="Pfam" id="PF12146">
    <property type="entry name" value="Hydrolase_4"/>
    <property type="match status" value="1"/>
</dbReference>
<dbReference type="RefSeq" id="WP_131286002.1">
    <property type="nucleotide sequence ID" value="NZ_SJKA01000002.1"/>
</dbReference>
<dbReference type="SUPFAM" id="SSF53474">
    <property type="entry name" value="alpha/beta-Hydrolases"/>
    <property type="match status" value="1"/>
</dbReference>
<evidence type="ECO:0000313" key="3">
    <source>
        <dbReference type="EMBL" id="TCC39903.1"/>
    </source>
</evidence>
<dbReference type="Gene3D" id="3.40.50.1820">
    <property type="entry name" value="alpha/beta hydrolase"/>
    <property type="match status" value="1"/>
</dbReference>
<dbReference type="InterPro" id="IPR022742">
    <property type="entry name" value="Hydrolase_4"/>
</dbReference>
<dbReference type="Pfam" id="PF22316">
    <property type="entry name" value="ABhydrolase-like_N"/>
    <property type="match status" value="1"/>
</dbReference>
<protein>
    <submittedName>
        <fullName evidence="3">Phospholipase</fullName>
    </submittedName>
</protein>
<dbReference type="OrthoDB" id="4334992at2"/>
<accession>A0A4R0J0H3</accession>
<dbReference type="EMBL" id="SJKA01000002">
    <property type="protein sequence ID" value="TCC39903.1"/>
    <property type="molecule type" value="Genomic_DNA"/>
</dbReference>
<name>A0A4R0J0H3_9ACTN</name>
<sequence length="306" mass="32777">MDASELRYDDLVDRVEVLYNDHHYRAAADLLAAERTGLEAWAAELAHVRACMLGADGDADGAMQVLLDASTAGAWWAPEILVDDDLEALQDRPAFRELIKLSEARVADDPVPPLVALPDGQPVGVVVALHGAGQRAGHARRDWSGVLELGYALVCVQSSRRMSPMYRTWPDPEHARADIARALAELPAEVEHLPLIAAGFSAGGRVAIDWALRGRPTPVAGVLAVAPALRELPDATAEKLSPATIWIGTDDDLLAVVDGAADQLTGFTIERLPGLGHTFPAGFSELLARVLQRPTPEVRGISPITR</sequence>
<proteinExistence type="predicted"/>
<reference evidence="3 4" key="1">
    <citation type="submission" date="2019-02" db="EMBL/GenBank/DDBJ databases">
        <title>Kribbella capetownensis sp. nov. and Kribbella speibonae sp. nov., isolated from soil.</title>
        <authorList>
            <person name="Curtis S.M."/>
            <person name="Norton I."/>
            <person name="Everest G.J."/>
            <person name="Meyers P.R."/>
        </authorList>
    </citation>
    <scope>NUCLEOTIDE SEQUENCE [LARGE SCALE GENOMIC DNA]</scope>
    <source>
        <strain evidence="3 4">DSM 27082</strain>
    </source>
</reference>
<dbReference type="InterPro" id="IPR054527">
    <property type="entry name" value="BCE_2095-like_N"/>
</dbReference>
<dbReference type="InterPro" id="IPR029058">
    <property type="entry name" value="AB_hydrolase_fold"/>
</dbReference>
<organism evidence="3 4">
    <name type="scientific">Kribbella sindirgiensis</name>
    <dbReference type="NCBI Taxonomy" id="1124744"/>
    <lineage>
        <taxon>Bacteria</taxon>
        <taxon>Bacillati</taxon>
        <taxon>Actinomycetota</taxon>
        <taxon>Actinomycetes</taxon>
        <taxon>Propionibacteriales</taxon>
        <taxon>Kribbellaceae</taxon>
        <taxon>Kribbella</taxon>
    </lineage>
</organism>
<evidence type="ECO:0000259" key="2">
    <source>
        <dbReference type="Pfam" id="PF22316"/>
    </source>
</evidence>
<dbReference type="AlphaFoldDB" id="A0A4R0J0H3"/>
<comment type="caution">
    <text evidence="3">The sequence shown here is derived from an EMBL/GenBank/DDBJ whole genome shotgun (WGS) entry which is preliminary data.</text>
</comment>